<evidence type="ECO:0000259" key="1">
    <source>
        <dbReference type="PROSITE" id="PS50206"/>
    </source>
</evidence>
<organism evidence="2 3">
    <name type="scientific">Nonlabens ulvanivorans</name>
    <name type="common">Persicivirga ulvanivorans</name>
    <dbReference type="NCBI Taxonomy" id="906888"/>
    <lineage>
        <taxon>Bacteria</taxon>
        <taxon>Pseudomonadati</taxon>
        <taxon>Bacteroidota</taxon>
        <taxon>Flavobacteriia</taxon>
        <taxon>Flavobacteriales</taxon>
        <taxon>Flavobacteriaceae</taxon>
        <taxon>Nonlabens</taxon>
    </lineage>
</organism>
<dbReference type="Proteomes" id="UP000239997">
    <property type="component" value="Unassembled WGS sequence"/>
</dbReference>
<comment type="caution">
    <text evidence="2">The sequence shown here is derived from an EMBL/GenBank/DDBJ whole genome shotgun (WGS) entry which is preliminary data.</text>
</comment>
<keyword evidence="3" id="KW-1185">Reference proteome</keyword>
<sequence length="126" mass="14245">MRKHIKNQFTTLQVSNSKRNVLRKKNMFGLFKSKKKEIIKKYLEEGAQLLDVRTASEFNSNHIKGSKNIPVQVIDQNMKSLDKEKPVIVYCAMGGRSNMAANKLKANGFKVINAGGIGTMRKHLKP</sequence>
<dbReference type="PROSITE" id="PS50206">
    <property type="entry name" value="RHODANESE_3"/>
    <property type="match status" value="1"/>
</dbReference>
<evidence type="ECO:0000313" key="2">
    <source>
        <dbReference type="EMBL" id="PRX13129.1"/>
    </source>
</evidence>
<dbReference type="SMART" id="SM00450">
    <property type="entry name" value="RHOD"/>
    <property type="match status" value="1"/>
</dbReference>
<dbReference type="InterPro" id="IPR001763">
    <property type="entry name" value="Rhodanese-like_dom"/>
</dbReference>
<dbReference type="PANTHER" id="PTHR43031">
    <property type="entry name" value="FAD-DEPENDENT OXIDOREDUCTASE"/>
    <property type="match status" value="1"/>
</dbReference>
<dbReference type="EMBL" id="PVNA01000004">
    <property type="protein sequence ID" value="PRX13129.1"/>
    <property type="molecule type" value="Genomic_DNA"/>
</dbReference>
<dbReference type="Pfam" id="PF00581">
    <property type="entry name" value="Rhodanese"/>
    <property type="match status" value="1"/>
</dbReference>
<feature type="domain" description="Rhodanese" evidence="1">
    <location>
        <begin position="43"/>
        <end position="125"/>
    </location>
</feature>
<dbReference type="PANTHER" id="PTHR43031:SF1">
    <property type="entry name" value="PYRIDINE NUCLEOTIDE-DISULPHIDE OXIDOREDUCTASE"/>
    <property type="match status" value="1"/>
</dbReference>
<gene>
    <name evidence="2" type="ORF">LY02_02189</name>
</gene>
<protein>
    <submittedName>
        <fullName evidence="2">Phage shock protein E</fullName>
    </submittedName>
</protein>
<proteinExistence type="predicted"/>
<dbReference type="InterPro" id="IPR050229">
    <property type="entry name" value="GlpE_sulfurtransferase"/>
</dbReference>
<dbReference type="CDD" id="cd00158">
    <property type="entry name" value="RHOD"/>
    <property type="match status" value="1"/>
</dbReference>
<dbReference type="SUPFAM" id="SSF52821">
    <property type="entry name" value="Rhodanese/Cell cycle control phosphatase"/>
    <property type="match status" value="1"/>
</dbReference>
<reference evidence="2 3" key="1">
    <citation type="submission" date="2018-03" db="EMBL/GenBank/DDBJ databases">
        <title>Genomic Encyclopedia of Archaeal and Bacterial Type Strains, Phase II (KMG-II): from individual species to whole genera.</title>
        <authorList>
            <person name="Goeker M."/>
        </authorList>
    </citation>
    <scope>NUCLEOTIDE SEQUENCE [LARGE SCALE GENOMIC DNA]</scope>
    <source>
        <strain evidence="2 3">DSM 22727</strain>
    </source>
</reference>
<dbReference type="Gene3D" id="3.40.250.10">
    <property type="entry name" value="Rhodanese-like domain"/>
    <property type="match status" value="1"/>
</dbReference>
<dbReference type="InterPro" id="IPR036873">
    <property type="entry name" value="Rhodanese-like_dom_sf"/>
</dbReference>
<evidence type="ECO:0000313" key="3">
    <source>
        <dbReference type="Proteomes" id="UP000239997"/>
    </source>
</evidence>
<accession>A0ABX5E2R7</accession>
<name>A0ABX5E2R7_NONUL</name>